<evidence type="ECO:0000313" key="8">
    <source>
        <dbReference type="EMBL" id="ADN12662.1"/>
    </source>
</evidence>
<dbReference type="InterPro" id="IPR036388">
    <property type="entry name" value="WH-like_DNA-bd_sf"/>
</dbReference>
<dbReference type="GO" id="GO:0016987">
    <property type="term" value="F:sigma factor activity"/>
    <property type="evidence" value="ECO:0007669"/>
    <property type="project" value="UniProtKB-KW"/>
</dbReference>
<accession>E0U9H0</accession>
<dbReference type="GO" id="GO:0003677">
    <property type="term" value="F:DNA binding"/>
    <property type="evidence" value="ECO:0007669"/>
    <property type="project" value="UniProtKB-KW"/>
</dbReference>
<dbReference type="AlphaFoldDB" id="E0U9H0"/>
<dbReference type="InterPro" id="IPR013325">
    <property type="entry name" value="RNA_pol_sigma_r2"/>
</dbReference>
<evidence type="ECO:0000313" key="9">
    <source>
        <dbReference type="Proteomes" id="UP000008206"/>
    </source>
</evidence>
<dbReference type="GO" id="GO:0006352">
    <property type="term" value="P:DNA-templated transcription initiation"/>
    <property type="evidence" value="ECO:0007669"/>
    <property type="project" value="InterPro"/>
</dbReference>
<name>E0U9H0_GLOV7</name>
<keyword evidence="5" id="KW-0804">Transcription</keyword>
<dbReference type="Gene3D" id="1.10.1740.10">
    <property type="match status" value="1"/>
</dbReference>
<protein>
    <submittedName>
        <fullName evidence="8">RNA polymerase, sigma-24 subunit, ECF subfamily</fullName>
    </submittedName>
</protein>
<dbReference type="Proteomes" id="UP000008206">
    <property type="component" value="Chromosome"/>
</dbReference>
<sequence>MVNSNLTIQAYPKAEPLFSLSDLEIGNVLSKSSQFKTVSQNHYQAFWQLWESEQKYFYKLCLRWMGGNSHDAEDVLNQVMLKAWNKWEKSANKIISPKAWLARIIYNFCMDIHRQRQREARGIENIDDLKFADDRALVSEVGIPESNLLNREMQTYLGHLIESLPDKLRHPFILHCYYEKSYQDIAKQLALSEENTRKRIQKARSILKKQLKKYLAGEDNTALHTFSPSSKDIPKGETFQSDETVISHWESSIPTKSKQEEINYQVTVLCLETLSHLWYSSVNSLGWR</sequence>
<dbReference type="InterPro" id="IPR014284">
    <property type="entry name" value="RNA_pol_sigma-70_dom"/>
</dbReference>
<dbReference type="HOGENOM" id="CLU_047691_3_0_3"/>
<keyword evidence="2" id="KW-0805">Transcription regulation</keyword>
<evidence type="ECO:0000259" key="7">
    <source>
        <dbReference type="Pfam" id="PF08281"/>
    </source>
</evidence>
<dbReference type="RefSeq" id="WP_013320772.1">
    <property type="nucleotide sequence ID" value="NC_014501.1"/>
</dbReference>
<dbReference type="InterPro" id="IPR013324">
    <property type="entry name" value="RNA_pol_sigma_r3/r4-like"/>
</dbReference>
<evidence type="ECO:0000256" key="3">
    <source>
        <dbReference type="ARBA" id="ARBA00023082"/>
    </source>
</evidence>
<dbReference type="InterPro" id="IPR039425">
    <property type="entry name" value="RNA_pol_sigma-70-like"/>
</dbReference>
<keyword evidence="4" id="KW-0238">DNA-binding</keyword>
<feature type="domain" description="RNA polymerase sigma-70 region 2" evidence="6">
    <location>
        <begin position="50"/>
        <end position="118"/>
    </location>
</feature>
<dbReference type="Pfam" id="PF04542">
    <property type="entry name" value="Sigma70_r2"/>
    <property type="match status" value="1"/>
</dbReference>
<evidence type="ECO:0000256" key="5">
    <source>
        <dbReference type="ARBA" id="ARBA00023163"/>
    </source>
</evidence>
<evidence type="ECO:0000256" key="4">
    <source>
        <dbReference type="ARBA" id="ARBA00023125"/>
    </source>
</evidence>
<dbReference type="Gene3D" id="1.10.10.10">
    <property type="entry name" value="Winged helix-like DNA-binding domain superfamily/Winged helix DNA-binding domain"/>
    <property type="match status" value="1"/>
</dbReference>
<comment type="similarity">
    <text evidence="1">Belongs to the sigma-70 factor family. ECF subfamily.</text>
</comment>
<dbReference type="EMBL" id="CP002198">
    <property type="protein sequence ID" value="ADN12662.1"/>
    <property type="molecule type" value="Genomic_DNA"/>
</dbReference>
<dbReference type="STRING" id="497965.Cyan7822_0626"/>
<dbReference type="SUPFAM" id="SSF88659">
    <property type="entry name" value="Sigma3 and sigma4 domains of RNA polymerase sigma factors"/>
    <property type="match status" value="1"/>
</dbReference>
<dbReference type="eggNOG" id="COG1595">
    <property type="taxonomic scope" value="Bacteria"/>
</dbReference>
<dbReference type="PANTHER" id="PTHR43133:SF8">
    <property type="entry name" value="RNA POLYMERASE SIGMA FACTOR HI_1459-RELATED"/>
    <property type="match status" value="1"/>
</dbReference>
<feature type="domain" description="RNA polymerase sigma factor 70 region 4 type 2" evidence="7">
    <location>
        <begin position="157"/>
        <end position="205"/>
    </location>
</feature>
<dbReference type="PANTHER" id="PTHR43133">
    <property type="entry name" value="RNA POLYMERASE ECF-TYPE SIGMA FACTO"/>
    <property type="match status" value="1"/>
</dbReference>
<dbReference type="SUPFAM" id="SSF88946">
    <property type="entry name" value="Sigma2 domain of RNA polymerase sigma factors"/>
    <property type="match status" value="1"/>
</dbReference>
<dbReference type="CDD" id="cd06171">
    <property type="entry name" value="Sigma70_r4"/>
    <property type="match status" value="1"/>
</dbReference>
<organism evidence="8 9">
    <name type="scientific">Gloeothece verrucosa (strain PCC 7822)</name>
    <name type="common">Cyanothece sp. (strain PCC 7822)</name>
    <dbReference type="NCBI Taxonomy" id="497965"/>
    <lineage>
        <taxon>Bacteria</taxon>
        <taxon>Bacillati</taxon>
        <taxon>Cyanobacteriota</taxon>
        <taxon>Cyanophyceae</taxon>
        <taxon>Oscillatoriophycideae</taxon>
        <taxon>Chroococcales</taxon>
        <taxon>Aphanothecaceae</taxon>
        <taxon>Gloeothece</taxon>
        <taxon>Gloeothece verrucosa</taxon>
    </lineage>
</organism>
<evidence type="ECO:0000259" key="6">
    <source>
        <dbReference type="Pfam" id="PF04542"/>
    </source>
</evidence>
<dbReference type="NCBIfam" id="TIGR02937">
    <property type="entry name" value="sigma70-ECF"/>
    <property type="match status" value="1"/>
</dbReference>
<dbReference type="KEGG" id="cyj:Cyan7822_0626"/>
<keyword evidence="3" id="KW-0731">Sigma factor</keyword>
<reference evidence="9" key="1">
    <citation type="journal article" date="2011" name="MBio">
        <title>Novel metabolic attributes of the genus Cyanothece, comprising a group of unicellular nitrogen-fixing Cyanobacteria.</title>
        <authorList>
            <person name="Bandyopadhyay A."/>
            <person name="Elvitigala T."/>
            <person name="Welsh E."/>
            <person name="Stockel J."/>
            <person name="Liberton M."/>
            <person name="Min H."/>
            <person name="Sherman L.A."/>
            <person name="Pakrasi H.B."/>
        </authorList>
    </citation>
    <scope>NUCLEOTIDE SEQUENCE [LARGE SCALE GENOMIC DNA]</scope>
    <source>
        <strain evidence="9">PCC 7822</strain>
    </source>
</reference>
<gene>
    <name evidence="8" type="ordered locus">Cyan7822_0626</name>
</gene>
<dbReference type="Pfam" id="PF08281">
    <property type="entry name" value="Sigma70_r4_2"/>
    <property type="match status" value="1"/>
</dbReference>
<evidence type="ECO:0000256" key="2">
    <source>
        <dbReference type="ARBA" id="ARBA00023015"/>
    </source>
</evidence>
<keyword evidence="9" id="KW-1185">Reference proteome</keyword>
<dbReference type="InterPro" id="IPR007627">
    <property type="entry name" value="RNA_pol_sigma70_r2"/>
</dbReference>
<evidence type="ECO:0000256" key="1">
    <source>
        <dbReference type="ARBA" id="ARBA00010641"/>
    </source>
</evidence>
<proteinExistence type="inferred from homology"/>
<dbReference type="OrthoDB" id="7193272at2"/>
<dbReference type="InterPro" id="IPR013249">
    <property type="entry name" value="RNA_pol_sigma70_r4_t2"/>
</dbReference>